<name>A0A1H3XRU2_9ACTO</name>
<dbReference type="SUPFAM" id="SSF52540">
    <property type="entry name" value="P-loop containing nucleoside triphosphate hydrolases"/>
    <property type="match status" value="1"/>
</dbReference>
<dbReference type="GO" id="GO:0016887">
    <property type="term" value="F:ATP hydrolysis activity"/>
    <property type="evidence" value="ECO:0007669"/>
    <property type="project" value="InterPro"/>
</dbReference>
<keyword evidence="2" id="KW-1003">Cell membrane</keyword>
<dbReference type="Proteomes" id="UP000199288">
    <property type="component" value="Unassembled WGS sequence"/>
</dbReference>
<dbReference type="GO" id="GO:0015408">
    <property type="term" value="F:ABC-type ferric iron transporter activity"/>
    <property type="evidence" value="ECO:0007669"/>
    <property type="project" value="InterPro"/>
</dbReference>
<dbReference type="PANTHER" id="PTHR42781:SF4">
    <property type="entry name" value="SPERMIDINE_PUTRESCINE IMPORT ATP-BINDING PROTEIN POTA"/>
    <property type="match status" value="1"/>
</dbReference>
<evidence type="ECO:0000259" key="10">
    <source>
        <dbReference type="PROSITE" id="PS50893"/>
    </source>
</evidence>
<evidence type="ECO:0000256" key="2">
    <source>
        <dbReference type="ARBA" id="ARBA00022475"/>
    </source>
</evidence>
<dbReference type="AlphaFoldDB" id="A0A1H3XRU2"/>
<evidence type="ECO:0000256" key="9">
    <source>
        <dbReference type="ARBA" id="ARBA00066388"/>
    </source>
</evidence>
<organism evidence="11 12">
    <name type="scientific">Bowdeniella nasicola</name>
    <dbReference type="NCBI Taxonomy" id="208480"/>
    <lineage>
        <taxon>Bacteria</taxon>
        <taxon>Bacillati</taxon>
        <taxon>Actinomycetota</taxon>
        <taxon>Actinomycetes</taxon>
        <taxon>Actinomycetales</taxon>
        <taxon>Actinomycetaceae</taxon>
        <taxon>Bowdeniella</taxon>
    </lineage>
</organism>
<dbReference type="InterPro" id="IPR027417">
    <property type="entry name" value="P-loop_NTPase"/>
</dbReference>
<dbReference type="Gene3D" id="3.40.50.300">
    <property type="entry name" value="P-loop containing nucleotide triphosphate hydrolases"/>
    <property type="match status" value="1"/>
</dbReference>
<dbReference type="PROSITE" id="PS50893">
    <property type="entry name" value="ABC_TRANSPORTER_2"/>
    <property type="match status" value="1"/>
</dbReference>
<dbReference type="InterPro" id="IPR017871">
    <property type="entry name" value="ABC_transporter-like_CS"/>
</dbReference>
<feature type="domain" description="ABC transporter" evidence="10">
    <location>
        <begin position="4"/>
        <end position="229"/>
    </location>
</feature>
<evidence type="ECO:0000256" key="8">
    <source>
        <dbReference type="ARBA" id="ARBA00023136"/>
    </source>
</evidence>
<evidence type="ECO:0000256" key="3">
    <source>
        <dbReference type="ARBA" id="ARBA00022496"/>
    </source>
</evidence>
<dbReference type="FunFam" id="3.40.50.300:FF:000425">
    <property type="entry name" value="Probable ABC transporter, ATP-binding subunit"/>
    <property type="match status" value="1"/>
</dbReference>
<dbReference type="CDD" id="cd03259">
    <property type="entry name" value="ABC_Carb_Solutes_like"/>
    <property type="match status" value="1"/>
</dbReference>
<keyword evidence="4" id="KW-0547">Nucleotide-binding</keyword>
<keyword evidence="8" id="KW-0472">Membrane</keyword>
<accession>A0A1H3XRU2</accession>
<dbReference type="GO" id="GO:0015418">
    <property type="term" value="F:ABC-type quaternary ammonium compound transporting activity"/>
    <property type="evidence" value="ECO:0007669"/>
    <property type="project" value="UniProtKB-EC"/>
</dbReference>
<reference evidence="12" key="1">
    <citation type="submission" date="2016-10" db="EMBL/GenBank/DDBJ databases">
        <authorList>
            <person name="Varghese N."/>
            <person name="Submissions S."/>
        </authorList>
    </citation>
    <scope>NUCLEOTIDE SEQUENCE [LARGE SCALE GENOMIC DNA]</scope>
    <source>
        <strain evidence="12">KPR-1</strain>
    </source>
</reference>
<dbReference type="RefSeq" id="WP_092562265.1">
    <property type="nucleotide sequence ID" value="NZ_FNQV01000004.1"/>
</dbReference>
<evidence type="ECO:0000256" key="4">
    <source>
        <dbReference type="ARBA" id="ARBA00022741"/>
    </source>
</evidence>
<evidence type="ECO:0000256" key="6">
    <source>
        <dbReference type="ARBA" id="ARBA00023004"/>
    </source>
</evidence>
<dbReference type="OrthoDB" id="9802264at2"/>
<dbReference type="InterPro" id="IPR050093">
    <property type="entry name" value="ABC_SmlMolc_Importer"/>
</dbReference>
<gene>
    <name evidence="11" type="ORF">SAMN02910418_00723</name>
</gene>
<evidence type="ECO:0000256" key="1">
    <source>
        <dbReference type="ARBA" id="ARBA00022448"/>
    </source>
</evidence>
<dbReference type="Pfam" id="PF00005">
    <property type="entry name" value="ABC_tran"/>
    <property type="match status" value="1"/>
</dbReference>
<dbReference type="EC" id="7.6.2.9" evidence="9"/>
<evidence type="ECO:0000256" key="5">
    <source>
        <dbReference type="ARBA" id="ARBA00022840"/>
    </source>
</evidence>
<dbReference type="EMBL" id="FNQV01000004">
    <property type="protein sequence ID" value="SEA02086.1"/>
    <property type="molecule type" value="Genomic_DNA"/>
</dbReference>
<sequence>MIGLEVRDLVVRYGDNIAVNGVSLTAAPGEIVALLGPSGSGKSSLLRAVAGLEPVAAGDVLFAGESVIDVPVHRRGFGLMFQDGQLFAHRDVGGNVGYGLPRKERAERVADMLELVGLQDMAHRSVTSLSGGQAQRVALARALAPDPRLMLLDEPLSSLDRAMRERLASEIRAILKRSNSTSIYVTHDQDEAFTVADRIAILIDGELARQGTPEEVWRDPQTVAVAQFLGYGPFVSSEGGLRAIAPGALTVSSQPAPGIEVEVEVLDVRVRRGYSDLIVRLEGQEARARVTDAKLDPAVLVGTRQLATLRLSMCPIVRSAA</sequence>
<keyword evidence="1" id="KW-0813">Transport</keyword>
<keyword evidence="6" id="KW-0408">Iron</keyword>
<protein>
    <recommendedName>
        <fullName evidence="9">ABC-type quaternary amine transporter</fullName>
        <ecNumber evidence="9">7.6.2.9</ecNumber>
    </recommendedName>
</protein>
<dbReference type="InterPro" id="IPR003439">
    <property type="entry name" value="ABC_transporter-like_ATP-bd"/>
</dbReference>
<keyword evidence="3" id="KW-0410">Iron transport</keyword>
<evidence type="ECO:0000313" key="11">
    <source>
        <dbReference type="EMBL" id="SEA02086.1"/>
    </source>
</evidence>
<dbReference type="InterPro" id="IPR003593">
    <property type="entry name" value="AAA+_ATPase"/>
</dbReference>
<evidence type="ECO:0000256" key="7">
    <source>
        <dbReference type="ARBA" id="ARBA00023065"/>
    </source>
</evidence>
<keyword evidence="7" id="KW-0406">Ion transport</keyword>
<dbReference type="GO" id="GO:0016020">
    <property type="term" value="C:membrane"/>
    <property type="evidence" value="ECO:0007669"/>
    <property type="project" value="InterPro"/>
</dbReference>
<dbReference type="PANTHER" id="PTHR42781">
    <property type="entry name" value="SPERMIDINE/PUTRESCINE IMPORT ATP-BINDING PROTEIN POTA"/>
    <property type="match status" value="1"/>
</dbReference>
<dbReference type="InterPro" id="IPR015853">
    <property type="entry name" value="ABC_transpr_FbpC"/>
</dbReference>
<keyword evidence="12" id="KW-1185">Reference proteome</keyword>
<dbReference type="GO" id="GO:0005524">
    <property type="term" value="F:ATP binding"/>
    <property type="evidence" value="ECO:0007669"/>
    <property type="project" value="UniProtKB-KW"/>
</dbReference>
<dbReference type="SMART" id="SM00382">
    <property type="entry name" value="AAA"/>
    <property type="match status" value="1"/>
</dbReference>
<keyword evidence="5 11" id="KW-0067">ATP-binding</keyword>
<proteinExistence type="predicted"/>
<evidence type="ECO:0000313" key="12">
    <source>
        <dbReference type="Proteomes" id="UP000199288"/>
    </source>
</evidence>
<dbReference type="PROSITE" id="PS00211">
    <property type="entry name" value="ABC_TRANSPORTER_1"/>
    <property type="match status" value="1"/>
</dbReference>